<evidence type="ECO:0000313" key="2">
    <source>
        <dbReference type="EMBL" id="SFB50592.1"/>
    </source>
</evidence>
<protein>
    <recommendedName>
        <fullName evidence="1">QsdR TetR regulatory C-terminal domain-containing protein</fullName>
    </recommendedName>
</protein>
<dbReference type="EMBL" id="FOKG01000014">
    <property type="protein sequence ID" value="SFB50592.1"/>
    <property type="molecule type" value="Genomic_DNA"/>
</dbReference>
<dbReference type="STRING" id="490629.SAMN05216266_114208"/>
<dbReference type="InterPro" id="IPR041485">
    <property type="entry name" value="TetR_C_36"/>
</dbReference>
<keyword evidence="3" id="KW-1185">Reference proteome</keyword>
<feature type="domain" description="QsdR TetR regulatory C-terminal" evidence="1">
    <location>
        <begin position="80"/>
        <end position="188"/>
    </location>
</feature>
<name>A0A1I1BL91_9PSEU</name>
<proteinExistence type="predicted"/>
<dbReference type="RefSeq" id="WP_091675320.1">
    <property type="nucleotide sequence ID" value="NZ_FOKG01000014.1"/>
</dbReference>
<dbReference type="OrthoDB" id="158903at2"/>
<dbReference type="AlphaFoldDB" id="A0A1I1BL91"/>
<evidence type="ECO:0000313" key="3">
    <source>
        <dbReference type="Proteomes" id="UP000243799"/>
    </source>
</evidence>
<dbReference type="Proteomes" id="UP000243799">
    <property type="component" value="Unassembled WGS sequence"/>
</dbReference>
<dbReference type="SUPFAM" id="SSF46689">
    <property type="entry name" value="Homeodomain-like"/>
    <property type="match status" value="1"/>
</dbReference>
<sequence>MAGQIGPRRVVSREHVVRGACRYFLLYGTVDMDPLAEHLAISRATLYRVVHSRDALLADVLWRLGERLLMRARRQRSRGGVDGVIEVTRHFTGSLRRSRAFRAFLSGEPETAARVLFIAPDGVHRRVVRMQKDILIEADDAREWSPDNLDQLAFLYVRIVESALYAELLNCLRIDGDLAERAARAVLRPAG</sequence>
<organism evidence="2 3">
    <name type="scientific">Amycolatopsis marina</name>
    <dbReference type="NCBI Taxonomy" id="490629"/>
    <lineage>
        <taxon>Bacteria</taxon>
        <taxon>Bacillati</taxon>
        <taxon>Actinomycetota</taxon>
        <taxon>Actinomycetes</taxon>
        <taxon>Pseudonocardiales</taxon>
        <taxon>Pseudonocardiaceae</taxon>
        <taxon>Amycolatopsis</taxon>
    </lineage>
</organism>
<dbReference type="Pfam" id="PF18598">
    <property type="entry name" value="TetR_C_36"/>
    <property type="match status" value="1"/>
</dbReference>
<gene>
    <name evidence="2" type="ORF">SAMN05216266_114208</name>
</gene>
<accession>A0A1I1BL91</accession>
<dbReference type="Gene3D" id="1.10.357.10">
    <property type="entry name" value="Tetracycline Repressor, domain 2"/>
    <property type="match status" value="1"/>
</dbReference>
<reference evidence="3" key="1">
    <citation type="submission" date="2016-10" db="EMBL/GenBank/DDBJ databases">
        <authorList>
            <person name="Varghese N."/>
            <person name="Submissions S."/>
        </authorList>
    </citation>
    <scope>NUCLEOTIDE SEQUENCE [LARGE SCALE GENOMIC DNA]</scope>
    <source>
        <strain evidence="3">CGMCC 4.3568</strain>
    </source>
</reference>
<dbReference type="InterPro" id="IPR009057">
    <property type="entry name" value="Homeodomain-like_sf"/>
</dbReference>
<evidence type="ECO:0000259" key="1">
    <source>
        <dbReference type="Pfam" id="PF18598"/>
    </source>
</evidence>